<dbReference type="Proteomes" id="UP000298438">
    <property type="component" value="Unassembled WGS sequence"/>
</dbReference>
<protein>
    <recommendedName>
        <fullName evidence="1">Hemerythrin-like domain-containing protein</fullName>
    </recommendedName>
</protein>
<dbReference type="InterPro" id="IPR045808">
    <property type="entry name" value="Hr_FBXL5"/>
</dbReference>
<keyword evidence="3" id="KW-1185">Reference proteome</keyword>
<dbReference type="RefSeq" id="WP_135205664.1">
    <property type="nucleotide sequence ID" value="NZ_SPVF01000038.1"/>
</dbReference>
<dbReference type="Gene3D" id="1.20.120.520">
    <property type="entry name" value="nmb1532 protein domain like"/>
    <property type="match status" value="1"/>
</dbReference>
<dbReference type="OrthoDB" id="5654170at2"/>
<dbReference type="CDD" id="cd12109">
    <property type="entry name" value="Hr_FBXL5"/>
    <property type="match status" value="1"/>
</dbReference>
<feature type="domain" description="Hemerythrin-like" evidence="1">
    <location>
        <begin position="6"/>
        <end position="135"/>
    </location>
</feature>
<dbReference type="AlphaFoldDB" id="A0A4Y9SNQ8"/>
<dbReference type="GO" id="GO:0006879">
    <property type="term" value="P:intracellular iron ion homeostasis"/>
    <property type="evidence" value="ECO:0007669"/>
    <property type="project" value="InterPro"/>
</dbReference>
<evidence type="ECO:0000313" key="3">
    <source>
        <dbReference type="Proteomes" id="UP000298438"/>
    </source>
</evidence>
<organism evidence="2 3">
    <name type="scientific">Zemynaea arenosa</name>
    <dbReference type="NCBI Taxonomy" id="2561931"/>
    <lineage>
        <taxon>Bacteria</taxon>
        <taxon>Pseudomonadati</taxon>
        <taxon>Pseudomonadota</taxon>
        <taxon>Betaproteobacteria</taxon>
        <taxon>Burkholderiales</taxon>
        <taxon>Oxalobacteraceae</taxon>
        <taxon>Telluria group</taxon>
        <taxon>Zemynaea</taxon>
    </lineage>
</organism>
<gene>
    <name evidence="2" type="ORF">E4L96_02550</name>
</gene>
<reference evidence="2 3" key="1">
    <citation type="submission" date="2019-03" db="EMBL/GenBank/DDBJ databases">
        <title>Draft Genome Sequence of Massilia arenosa sp. nov., a Novel Massilia Species Isolated from a Sandy-loam Maize Soil.</title>
        <authorList>
            <person name="Raths R."/>
            <person name="Peta V."/>
            <person name="Bucking H."/>
        </authorList>
    </citation>
    <scope>NUCLEOTIDE SEQUENCE [LARGE SCALE GENOMIC DNA]</scope>
    <source>
        <strain evidence="2 3">MC02</strain>
    </source>
</reference>
<proteinExistence type="predicted"/>
<accession>A0A4Y9SNQ8</accession>
<sequence>MTSSAPYDIYRNIHKALRAYTADTMVRLGRVDHADTEELTAVLAQVRELASFTAGHLFHEDRFIHPAMEARTPGSSKDCAGEHEHHDHACRKLISLAASAAQASVDERPLLIKQLYQQLNVFFAESLVHMHAEETENNAVLWATHSDAELAAIEQALVASLTPEEKGISFRWMIPALNPHERAQLLAGVRRGVPAPVFEGMLGQVRQLLTEREWTKLATALELEVMLAA</sequence>
<evidence type="ECO:0000313" key="2">
    <source>
        <dbReference type="EMBL" id="TFW28350.1"/>
    </source>
</evidence>
<evidence type="ECO:0000259" key="1">
    <source>
        <dbReference type="Pfam" id="PF01814"/>
    </source>
</evidence>
<dbReference type="EMBL" id="SPVF01000038">
    <property type="protein sequence ID" value="TFW28350.1"/>
    <property type="molecule type" value="Genomic_DNA"/>
</dbReference>
<comment type="caution">
    <text evidence="2">The sequence shown here is derived from an EMBL/GenBank/DDBJ whole genome shotgun (WGS) entry which is preliminary data.</text>
</comment>
<dbReference type="Pfam" id="PF01814">
    <property type="entry name" value="Hemerythrin"/>
    <property type="match status" value="1"/>
</dbReference>
<dbReference type="InterPro" id="IPR012312">
    <property type="entry name" value="Hemerythrin-like"/>
</dbReference>
<name>A0A4Y9SNQ8_9BURK</name>